<name>A0A0M9GLK1_9HYPH</name>
<protein>
    <submittedName>
        <fullName evidence="1">Uncharacterized protein</fullName>
    </submittedName>
</protein>
<reference evidence="1 2" key="1">
    <citation type="submission" date="2015-01" db="EMBL/GenBank/DDBJ databases">
        <title>Ahrensia donghaiensis sp. nov., a novel dimethylsulphoniopropionate-cleavage bacterium isolated from seawater and emended descriptions of the genus Ahrensia and Ahrensia kielensis.</title>
        <authorList>
            <person name="Liu J."/>
        </authorList>
    </citation>
    <scope>NUCLEOTIDE SEQUENCE [LARGE SCALE GENOMIC DNA]</scope>
    <source>
        <strain evidence="1 2">LZD062</strain>
    </source>
</reference>
<dbReference type="AlphaFoldDB" id="A0A0M9GLK1"/>
<dbReference type="Proteomes" id="UP000038011">
    <property type="component" value="Unassembled WGS sequence"/>
</dbReference>
<comment type="caution">
    <text evidence="1">The sequence shown here is derived from an EMBL/GenBank/DDBJ whole genome shotgun (WGS) entry which is preliminary data.</text>
</comment>
<dbReference type="EMBL" id="JXMU01000018">
    <property type="protein sequence ID" value="KPB00620.1"/>
    <property type="molecule type" value="Genomic_DNA"/>
</dbReference>
<evidence type="ECO:0000313" key="1">
    <source>
        <dbReference type="EMBL" id="KPB00620.1"/>
    </source>
</evidence>
<gene>
    <name evidence="1" type="ORF">SU32_12375</name>
</gene>
<proteinExistence type="predicted"/>
<evidence type="ECO:0000313" key="2">
    <source>
        <dbReference type="Proteomes" id="UP000038011"/>
    </source>
</evidence>
<sequence length="125" mass="14017">MGLRNLTITASGFGRVAMAHVQGFGPKVIAHDQQWACYEHPAITLGASFTTRCAGRSHMQSEPSSNNDRSSDRRRLIEKVNDRLHVDDIAEALREIGRYMDKYELEIPSSLLEEYTVAGRLKLNA</sequence>
<accession>A0A0M9GLK1</accession>
<keyword evidence="2" id="KW-1185">Reference proteome</keyword>
<organism evidence="1 2">
    <name type="scientific">Ahrensia marina</name>
    <dbReference type="NCBI Taxonomy" id="1514904"/>
    <lineage>
        <taxon>Bacteria</taxon>
        <taxon>Pseudomonadati</taxon>
        <taxon>Pseudomonadota</taxon>
        <taxon>Alphaproteobacteria</taxon>
        <taxon>Hyphomicrobiales</taxon>
        <taxon>Ahrensiaceae</taxon>
        <taxon>Ahrensia</taxon>
    </lineage>
</organism>
<dbReference type="PATRIC" id="fig|1514904.3.peg.1323"/>